<dbReference type="EMBL" id="KM591905">
    <property type="protein sequence ID" value="AIT13439.1"/>
    <property type="molecule type" value="Genomic_DNA"/>
</dbReference>
<sequence length="116" mass="11754">MGFSPAAMIVGANAIRATFVKMKLHSNDPGNGGAANATTAGVQTFTWGAATNDGDFDLAAPVNFSGGPPLGAVTHCSLWNSDETVWGGNFVLTGDQTFNSAGEYVVTALPQNGSSS</sequence>
<name>A0A097EWE3_9CAUD</name>
<gene>
    <name evidence="1" type="ORF">PBI_RONRAYGUN_26</name>
</gene>
<dbReference type="Proteomes" id="UP000029882">
    <property type="component" value="Segment"/>
</dbReference>
<organism evidence="1 2">
    <name type="scientific">Mycobacterium phage RonRayGun</name>
    <dbReference type="NCBI Taxonomy" id="1555234"/>
    <lineage>
        <taxon>Viruses</taxon>
        <taxon>Duplodnaviria</taxon>
        <taxon>Heunggongvirae</taxon>
        <taxon>Uroviricota</taxon>
        <taxon>Caudoviricetes</taxon>
        <taxon>Bernalvirus</taxon>
        <taxon>Bernalvirus bernal13</taxon>
    </lineage>
</organism>
<accession>A0A097EWE3</accession>
<protein>
    <submittedName>
        <fullName evidence="1">Uncharacterized protein</fullName>
    </submittedName>
</protein>
<reference evidence="1 2" key="1">
    <citation type="submission" date="2014-09" db="EMBL/GenBank/DDBJ databases">
        <authorList>
            <person name="Adair M."/>
            <person name="Blankenship B."/>
            <person name="Boyd S."/>
            <person name="Carrigan H."/>
            <person name="Chandler R."/>
            <person name="Cummins M."/>
            <person name="Deckelman L."/>
            <person name="Derrickson A."/>
            <person name="Feather K."/>
            <person name="Fowler T."/>
            <person name="Givler J."/>
            <person name="Huckabee A."/>
            <person name="Hughes H."/>
            <person name="Johnson L."/>
            <person name="Kitchens J."/>
            <person name="Lewis M."/>
            <person name="Meece T."/>
            <person name="Michau A."/>
            <person name="Nessler J."/>
            <person name="Patrick L."/>
            <person name="Pfaff S."/>
            <person name="Rose J."/>
            <person name="Rubin J."/>
            <person name="Thomasson B."/>
            <person name="Williams S."/>
            <person name="Williams T."/>
            <person name="Serrano M.G."/>
            <person name="Buck G."/>
            <person name="Lee V."/>
            <person name="Wang Y."/>
            <person name="Carvalho R."/>
            <person name="Voegtly L."/>
            <person name="Shi R."/>
            <person name="Duckworth R."/>
            <person name="Johnson A."/>
            <person name="Loviza R."/>
            <person name="Walstead R."/>
            <person name="Shah Z."/>
            <person name="Kiflezghi M."/>
            <person name="Wade K."/>
            <person name="Anders K.R."/>
            <person name="Braun M.A."/>
            <person name="Delesalle V.A."/>
            <person name="Hughes L.E."/>
            <person name="Ware V.C."/>
            <person name="Bradley K.W."/>
            <person name="Barker L.P."/>
            <person name="Asai D.J."/>
            <person name="Bowman C.A."/>
            <person name="Russell D.A."/>
            <person name="Pope W.H."/>
            <person name="Jacobs-Sera D."/>
            <person name="Hendrix R.W."/>
            <person name="Hatfull G.F."/>
        </authorList>
    </citation>
    <scope>NUCLEOTIDE SEQUENCE [LARGE SCALE GENOMIC DNA]</scope>
</reference>
<evidence type="ECO:0000313" key="1">
    <source>
        <dbReference type="EMBL" id="AIT13439.1"/>
    </source>
</evidence>
<proteinExistence type="predicted"/>
<evidence type="ECO:0000313" key="2">
    <source>
        <dbReference type="Proteomes" id="UP000029882"/>
    </source>
</evidence>